<dbReference type="InterPro" id="IPR029058">
    <property type="entry name" value="AB_hydrolase_fold"/>
</dbReference>
<evidence type="ECO:0000313" key="2">
    <source>
        <dbReference type="EMBL" id="SEM98086.1"/>
    </source>
</evidence>
<name>A0A1H8CSU8_9BACL</name>
<dbReference type="OrthoDB" id="9805423at2"/>
<dbReference type="Gene3D" id="3.40.50.1820">
    <property type="entry name" value="alpha/beta hydrolase"/>
    <property type="match status" value="1"/>
</dbReference>
<sequence>MGEKHTGPKATFTRKYFTGPDNTKLSYIDYGGDGPPLLALHGHMNEGRFVQGLADAIHHEYRVVALDQRGHGESERPTSYANDRYVDDALAWMDELGLQKAIILGHSLGGVVAYRLAAKQPRRVAAMIVEDVGAVVDSDLSFVAEWPRRAPTREALCEAMGRLGPPHLYSMRQYDDGWGLPFEAEDMIISTRETNGDHWSDWLATDLPALLLHGTRSVVLSCEHAEEMARRRPNTTLVHMDAGHAIYYDNLDAYVKAIRDFLTRIQAD</sequence>
<keyword evidence="3" id="KW-1185">Reference proteome</keyword>
<dbReference type="Proteomes" id="UP000199695">
    <property type="component" value="Unassembled WGS sequence"/>
</dbReference>
<dbReference type="InterPro" id="IPR050266">
    <property type="entry name" value="AB_hydrolase_sf"/>
</dbReference>
<dbReference type="GO" id="GO:0016020">
    <property type="term" value="C:membrane"/>
    <property type="evidence" value="ECO:0007669"/>
    <property type="project" value="TreeGrafter"/>
</dbReference>
<reference evidence="2 3" key="1">
    <citation type="submission" date="2016-10" db="EMBL/GenBank/DDBJ databases">
        <authorList>
            <person name="de Groot N.N."/>
        </authorList>
    </citation>
    <scope>NUCLEOTIDE SEQUENCE [LARGE SCALE GENOMIC DNA]</scope>
    <source>
        <strain evidence="2 3">DSM 46701</strain>
    </source>
</reference>
<protein>
    <submittedName>
        <fullName evidence="2">Pimeloyl-ACP methyl ester carboxylesterase</fullName>
    </submittedName>
</protein>
<dbReference type="PRINTS" id="PR00111">
    <property type="entry name" value="ABHYDROLASE"/>
</dbReference>
<gene>
    <name evidence="2" type="ORF">SAMN05444955_10498</name>
</gene>
<organism evidence="2 3">
    <name type="scientific">Lihuaxuella thermophila</name>
    <dbReference type="NCBI Taxonomy" id="1173111"/>
    <lineage>
        <taxon>Bacteria</taxon>
        <taxon>Bacillati</taxon>
        <taxon>Bacillota</taxon>
        <taxon>Bacilli</taxon>
        <taxon>Bacillales</taxon>
        <taxon>Thermoactinomycetaceae</taxon>
        <taxon>Lihuaxuella</taxon>
    </lineage>
</organism>
<dbReference type="EMBL" id="FOCQ01000004">
    <property type="protein sequence ID" value="SEM98086.1"/>
    <property type="molecule type" value="Genomic_DNA"/>
</dbReference>
<dbReference type="RefSeq" id="WP_089966223.1">
    <property type="nucleotide sequence ID" value="NZ_FOCQ01000004.1"/>
</dbReference>
<evidence type="ECO:0000313" key="3">
    <source>
        <dbReference type="Proteomes" id="UP000199695"/>
    </source>
</evidence>
<evidence type="ECO:0000259" key="1">
    <source>
        <dbReference type="Pfam" id="PF00561"/>
    </source>
</evidence>
<accession>A0A1H8CSU8</accession>
<proteinExistence type="predicted"/>
<dbReference type="Pfam" id="PF00561">
    <property type="entry name" value="Abhydrolase_1"/>
    <property type="match status" value="1"/>
</dbReference>
<dbReference type="PANTHER" id="PTHR43798">
    <property type="entry name" value="MONOACYLGLYCEROL LIPASE"/>
    <property type="match status" value="1"/>
</dbReference>
<feature type="domain" description="AB hydrolase-1" evidence="1">
    <location>
        <begin position="35"/>
        <end position="145"/>
    </location>
</feature>
<dbReference type="SUPFAM" id="SSF53474">
    <property type="entry name" value="alpha/beta-Hydrolases"/>
    <property type="match status" value="1"/>
</dbReference>
<dbReference type="AlphaFoldDB" id="A0A1H8CSU8"/>
<dbReference type="STRING" id="1173111.SAMN05444955_10498"/>
<dbReference type="InterPro" id="IPR000073">
    <property type="entry name" value="AB_hydrolase_1"/>
</dbReference>
<dbReference type="PANTHER" id="PTHR43798:SF33">
    <property type="entry name" value="HYDROLASE, PUTATIVE (AFU_ORTHOLOGUE AFUA_2G14860)-RELATED"/>
    <property type="match status" value="1"/>
</dbReference>